<keyword evidence="2" id="KW-1185">Reference proteome</keyword>
<evidence type="ECO:0008006" key="3">
    <source>
        <dbReference type="Google" id="ProtNLM"/>
    </source>
</evidence>
<organism evidence="1 2">
    <name type="scientific">Ferrimonas pelagia</name>
    <dbReference type="NCBI Taxonomy" id="1177826"/>
    <lineage>
        <taxon>Bacteria</taxon>
        <taxon>Pseudomonadati</taxon>
        <taxon>Pseudomonadota</taxon>
        <taxon>Gammaproteobacteria</taxon>
        <taxon>Alteromonadales</taxon>
        <taxon>Ferrimonadaceae</taxon>
        <taxon>Ferrimonas</taxon>
    </lineage>
</organism>
<gene>
    <name evidence="1" type="ORF">GCM10023333_29990</name>
</gene>
<sequence>MSSTGTSKRTLILLILAFALPVLAAYSALQWGWYQGGATNRGELLQQLSYDQLQLANPDSEHWQIVTQLPAECDQRCQATITVIQQAHIALGREKVRVQPVIFTTATSDPRAQENLRQLNFTLIPANSEAHQALAPYALVVVDPWGQWVMGYRADPQQAVPLSMGKDLLADLRKLLKLSRIG</sequence>
<evidence type="ECO:0000313" key="1">
    <source>
        <dbReference type="EMBL" id="GAA4894773.1"/>
    </source>
</evidence>
<protein>
    <recommendedName>
        <fullName evidence="3">Cytochrome oxidase Cu insertion factor, SCO1/SenC/PrrC family</fullName>
    </recommendedName>
</protein>
<reference evidence="2" key="1">
    <citation type="journal article" date="2019" name="Int. J. Syst. Evol. Microbiol.">
        <title>The Global Catalogue of Microorganisms (GCM) 10K type strain sequencing project: providing services to taxonomists for standard genome sequencing and annotation.</title>
        <authorList>
            <consortium name="The Broad Institute Genomics Platform"/>
            <consortium name="The Broad Institute Genome Sequencing Center for Infectious Disease"/>
            <person name="Wu L."/>
            <person name="Ma J."/>
        </authorList>
    </citation>
    <scope>NUCLEOTIDE SEQUENCE [LARGE SCALE GENOMIC DNA]</scope>
    <source>
        <strain evidence="2">JCM 18401</strain>
    </source>
</reference>
<proteinExistence type="predicted"/>
<name>A0ABP9F5H2_9GAMM</name>
<dbReference type="EMBL" id="BAABJZ010000093">
    <property type="protein sequence ID" value="GAA4894773.1"/>
    <property type="molecule type" value="Genomic_DNA"/>
</dbReference>
<dbReference type="RefSeq" id="WP_345336251.1">
    <property type="nucleotide sequence ID" value="NZ_BAABJZ010000093.1"/>
</dbReference>
<evidence type="ECO:0000313" key="2">
    <source>
        <dbReference type="Proteomes" id="UP001499988"/>
    </source>
</evidence>
<dbReference type="Proteomes" id="UP001499988">
    <property type="component" value="Unassembled WGS sequence"/>
</dbReference>
<accession>A0ABP9F5H2</accession>
<comment type="caution">
    <text evidence="1">The sequence shown here is derived from an EMBL/GenBank/DDBJ whole genome shotgun (WGS) entry which is preliminary data.</text>
</comment>